<evidence type="ECO:0000259" key="1">
    <source>
        <dbReference type="Pfam" id="PF18678"/>
    </source>
</evidence>
<dbReference type="AlphaFoldDB" id="A0A7W9UUR1"/>
<evidence type="ECO:0000313" key="3">
    <source>
        <dbReference type="Proteomes" id="UP000585836"/>
    </source>
</evidence>
<reference evidence="2 3" key="1">
    <citation type="submission" date="2020-08" db="EMBL/GenBank/DDBJ databases">
        <title>Genomic Encyclopedia of Type Strains, Phase III (KMG-III): the genomes of soil and plant-associated and newly described type strains.</title>
        <authorList>
            <person name="Whitman W."/>
        </authorList>
    </citation>
    <scope>NUCLEOTIDE SEQUENCE [LARGE SCALE GENOMIC DNA]</scope>
    <source>
        <strain evidence="2 3">CECT 3313</strain>
    </source>
</reference>
<sequence length="178" mass="18545">MATDSPGSAAGQRKVRGNSTTRATLKRLLAVSLVAAVAGVGAVGSADADTAERGHVEVLELSIHNDQYAANDLGPAGPSLGDMDVYSGTAMKDGRRAGRGGGSCQVVHIDGEERTTQCLITIELERGSLTMQSLWASGTDVLDMAITGGTGIYGDARGTARYWDIATPNERMRAEILH</sequence>
<dbReference type="Gene3D" id="2.40.480.10">
    <property type="entry name" value="Allene oxide cyclase-like"/>
    <property type="match status" value="1"/>
</dbReference>
<feature type="domain" description="Allene oxide cyclase barrel-like" evidence="1">
    <location>
        <begin position="62"/>
        <end position="176"/>
    </location>
</feature>
<dbReference type="RefSeq" id="WP_184973865.1">
    <property type="nucleotide sequence ID" value="NZ_BAAAWF010000023.1"/>
</dbReference>
<proteinExistence type="predicted"/>
<dbReference type="InterPro" id="IPR041013">
    <property type="entry name" value="AOC-like"/>
</dbReference>
<dbReference type="Proteomes" id="UP000585836">
    <property type="component" value="Unassembled WGS sequence"/>
</dbReference>
<gene>
    <name evidence="2" type="ORF">FHS34_007474</name>
</gene>
<keyword evidence="3" id="KW-1185">Reference proteome</keyword>
<comment type="caution">
    <text evidence="2">The sequence shown here is derived from an EMBL/GenBank/DDBJ whole genome shotgun (WGS) entry which is preliminary data.</text>
</comment>
<evidence type="ECO:0000313" key="2">
    <source>
        <dbReference type="EMBL" id="MBB5931965.1"/>
    </source>
</evidence>
<dbReference type="GO" id="GO:0046423">
    <property type="term" value="F:allene-oxide cyclase activity"/>
    <property type="evidence" value="ECO:0007669"/>
    <property type="project" value="InterPro"/>
</dbReference>
<dbReference type="GO" id="GO:0017000">
    <property type="term" value="P:antibiotic biosynthetic process"/>
    <property type="evidence" value="ECO:0007669"/>
    <property type="project" value="InterPro"/>
</dbReference>
<protein>
    <recommendedName>
        <fullName evidence="1">Allene oxide cyclase barrel-like domain-containing protein</fullName>
    </recommendedName>
</protein>
<dbReference type="GO" id="GO:0009695">
    <property type="term" value="P:jasmonic acid biosynthetic process"/>
    <property type="evidence" value="ECO:0007669"/>
    <property type="project" value="InterPro"/>
</dbReference>
<organism evidence="2 3">
    <name type="scientific">Streptomyces echinatus</name>
    <dbReference type="NCBI Taxonomy" id="67293"/>
    <lineage>
        <taxon>Bacteria</taxon>
        <taxon>Bacillati</taxon>
        <taxon>Actinomycetota</taxon>
        <taxon>Actinomycetes</taxon>
        <taxon>Kitasatosporales</taxon>
        <taxon>Streptomycetaceae</taxon>
        <taxon>Streptomyces</taxon>
    </lineage>
</organism>
<accession>A0A7W9UUR1</accession>
<dbReference type="EMBL" id="JACHJK010000020">
    <property type="protein sequence ID" value="MBB5931965.1"/>
    <property type="molecule type" value="Genomic_DNA"/>
</dbReference>
<name>A0A7W9UUR1_9ACTN</name>
<dbReference type="InterPro" id="IPR044859">
    <property type="entry name" value="Allene_oxi_cyc_Dirigent"/>
</dbReference>
<dbReference type="SUPFAM" id="SSF141493">
    <property type="entry name" value="Allene oxide cyclase-like"/>
    <property type="match status" value="1"/>
</dbReference>
<dbReference type="Pfam" id="PF18678">
    <property type="entry name" value="AOC_like"/>
    <property type="match status" value="1"/>
</dbReference>
<dbReference type="InterPro" id="IPR034871">
    <property type="entry name" value="Allene_oxi_cyc_sf"/>
</dbReference>